<dbReference type="PANTHER" id="PTHR43280">
    <property type="entry name" value="ARAC-FAMILY TRANSCRIPTIONAL REGULATOR"/>
    <property type="match status" value="1"/>
</dbReference>
<dbReference type="SMART" id="SM00342">
    <property type="entry name" value="HTH_ARAC"/>
    <property type="match status" value="1"/>
</dbReference>
<protein>
    <submittedName>
        <fullName evidence="6">Helix-turn-helix domain-containing protein</fullName>
    </submittedName>
</protein>
<keyword evidence="4" id="KW-0812">Transmembrane</keyword>
<keyword evidence="2" id="KW-0238">DNA-binding</keyword>
<accession>A0A1H9NRR5</accession>
<dbReference type="PROSITE" id="PS01124">
    <property type="entry name" value="HTH_ARAC_FAMILY_2"/>
    <property type="match status" value="1"/>
</dbReference>
<feature type="domain" description="HTH araC/xylS-type" evidence="5">
    <location>
        <begin position="465"/>
        <end position="570"/>
    </location>
</feature>
<keyword evidence="1" id="KW-0805">Transcription regulation</keyword>
<dbReference type="InterPro" id="IPR009057">
    <property type="entry name" value="Homeodomain-like_sf"/>
</dbReference>
<evidence type="ECO:0000256" key="1">
    <source>
        <dbReference type="ARBA" id="ARBA00023015"/>
    </source>
</evidence>
<dbReference type="PANTHER" id="PTHR43280:SF29">
    <property type="entry name" value="ARAC-FAMILY TRANSCRIPTIONAL REGULATOR"/>
    <property type="match status" value="1"/>
</dbReference>
<dbReference type="SUPFAM" id="SSF48452">
    <property type="entry name" value="TPR-like"/>
    <property type="match status" value="2"/>
</dbReference>
<dbReference type="GO" id="GO:0003700">
    <property type="term" value="F:DNA-binding transcription factor activity"/>
    <property type="evidence" value="ECO:0007669"/>
    <property type="project" value="InterPro"/>
</dbReference>
<name>A0A1H9NRR5_FLAFI</name>
<evidence type="ECO:0000256" key="3">
    <source>
        <dbReference type="ARBA" id="ARBA00023163"/>
    </source>
</evidence>
<sequence>MRYLYYCFFLIVISSYSQSKSNLSQKEYLILENKIRSLITSNVDSAFVYTNKLEKSSNYSHQAFAQSTKSYLYQLKGDRANSKLSMNQAFESLKQVQPSKEKIKLNAYLLNCSGLVDWKRGDFSMALDKFQQGKKLSLNISDKVGVIKFNINIGLIYNEIGNYRQAITISKESDKMIDGSRELFSDEQFNRYKNSLNLNIGKYYEDFYKTKMSKVAFLDSAQFYYSKAIIYSKTIGYNRFSAQMNLANIFYIKKNFVQAEKGYQSILKTSEDNGFKNEYSMIIYNLGDLYYYKKEFKKSLVYLKKVDSLYHADKLNPIEFLKSNYYQAKIYQALGNKEEAAKHSEIYLNNFEKSEFKLNNEIAEVNFTVSKEQLQLEMKVIQKEFNNKRDLNIVIYFVLSGTVFFLVLIVLRSIKKKKLAEQKVADLIKEYKENRFNNVPTNVLNKELIKNGSTLISVEKENEILDKLMLLEKRLDYLKPDFTQQSAAKKIKTNTSYLSSVVNNHYNKSFSEYLNELRINYVIDEMISNATYRKYSTQAIAESAGFKNAVSFTKSFNKRTGVTPVQFIKGLDKDLIK</sequence>
<evidence type="ECO:0000313" key="6">
    <source>
        <dbReference type="EMBL" id="SER38670.1"/>
    </source>
</evidence>
<dbReference type="AlphaFoldDB" id="A0A1H9NRR5"/>
<dbReference type="OrthoDB" id="5295174at2"/>
<dbReference type="Pfam" id="PF12833">
    <property type="entry name" value="HTH_18"/>
    <property type="match status" value="1"/>
</dbReference>
<proteinExistence type="predicted"/>
<keyword evidence="4" id="KW-1133">Transmembrane helix</keyword>
<dbReference type="InterPro" id="IPR018060">
    <property type="entry name" value="HTH_AraC"/>
</dbReference>
<keyword evidence="3" id="KW-0804">Transcription</keyword>
<dbReference type="InterPro" id="IPR019734">
    <property type="entry name" value="TPR_rpt"/>
</dbReference>
<dbReference type="GO" id="GO:0043565">
    <property type="term" value="F:sequence-specific DNA binding"/>
    <property type="evidence" value="ECO:0007669"/>
    <property type="project" value="InterPro"/>
</dbReference>
<dbReference type="Proteomes" id="UP000183658">
    <property type="component" value="Unassembled WGS sequence"/>
</dbReference>
<evidence type="ECO:0000259" key="5">
    <source>
        <dbReference type="PROSITE" id="PS01124"/>
    </source>
</evidence>
<keyword evidence="7" id="KW-1185">Reference proteome</keyword>
<dbReference type="InterPro" id="IPR011990">
    <property type="entry name" value="TPR-like_helical_dom_sf"/>
</dbReference>
<feature type="transmembrane region" description="Helical" evidence="4">
    <location>
        <begin position="393"/>
        <end position="411"/>
    </location>
</feature>
<dbReference type="SMART" id="SM00028">
    <property type="entry name" value="TPR"/>
    <property type="match status" value="3"/>
</dbReference>
<gene>
    <name evidence="6" type="ORF">SAMN05444355_11172</name>
</gene>
<evidence type="ECO:0000256" key="2">
    <source>
        <dbReference type="ARBA" id="ARBA00023125"/>
    </source>
</evidence>
<evidence type="ECO:0000256" key="4">
    <source>
        <dbReference type="SAM" id="Phobius"/>
    </source>
</evidence>
<organism evidence="6 7">
    <name type="scientific">Flavobacterium frigoris</name>
    <dbReference type="NCBI Taxonomy" id="229204"/>
    <lineage>
        <taxon>Bacteria</taxon>
        <taxon>Pseudomonadati</taxon>
        <taxon>Bacteroidota</taxon>
        <taxon>Flavobacteriia</taxon>
        <taxon>Flavobacteriales</taxon>
        <taxon>Flavobacteriaceae</taxon>
        <taxon>Flavobacterium</taxon>
    </lineage>
</organism>
<dbReference type="Gene3D" id="1.25.40.10">
    <property type="entry name" value="Tetratricopeptide repeat domain"/>
    <property type="match status" value="2"/>
</dbReference>
<evidence type="ECO:0000313" key="7">
    <source>
        <dbReference type="Proteomes" id="UP000183658"/>
    </source>
</evidence>
<dbReference type="SUPFAM" id="SSF46689">
    <property type="entry name" value="Homeodomain-like"/>
    <property type="match status" value="1"/>
</dbReference>
<reference evidence="7" key="1">
    <citation type="submission" date="2016-10" db="EMBL/GenBank/DDBJ databases">
        <authorList>
            <person name="Varghese N."/>
            <person name="Submissions S."/>
        </authorList>
    </citation>
    <scope>NUCLEOTIDE SEQUENCE [LARGE SCALE GENOMIC DNA]</scope>
    <source>
        <strain evidence="7">DSM 15719</strain>
    </source>
</reference>
<dbReference type="EMBL" id="FOFZ01000011">
    <property type="protein sequence ID" value="SER38670.1"/>
    <property type="molecule type" value="Genomic_DNA"/>
</dbReference>
<keyword evidence="4" id="KW-0472">Membrane</keyword>
<dbReference type="Gene3D" id="1.10.10.60">
    <property type="entry name" value="Homeodomain-like"/>
    <property type="match status" value="2"/>
</dbReference>